<dbReference type="GO" id="GO:0005771">
    <property type="term" value="C:multivesicular body"/>
    <property type="evidence" value="ECO:0007669"/>
    <property type="project" value="TreeGrafter"/>
</dbReference>
<dbReference type="GO" id="GO:0032511">
    <property type="term" value="P:late endosome to vacuole transport via multivesicular body sorting pathway"/>
    <property type="evidence" value="ECO:0007669"/>
    <property type="project" value="TreeGrafter"/>
</dbReference>
<keyword evidence="2" id="KW-1185">Reference proteome</keyword>
<evidence type="ECO:0000256" key="1">
    <source>
        <dbReference type="SAM" id="MobiDB-lite"/>
    </source>
</evidence>
<dbReference type="PANTHER" id="PTHR22761:SF7">
    <property type="entry name" value="SNF7 FAMILY PROTEIN"/>
    <property type="match status" value="1"/>
</dbReference>
<dbReference type="GO" id="GO:0006900">
    <property type="term" value="P:vesicle budding from membrane"/>
    <property type="evidence" value="ECO:0007669"/>
    <property type="project" value="TreeGrafter"/>
</dbReference>
<dbReference type="Pfam" id="PF03357">
    <property type="entry name" value="Snf7"/>
    <property type="match status" value="1"/>
</dbReference>
<dbReference type="KEGG" id="zju:107426222"/>
<dbReference type="FunCoup" id="A0A6P4AC66">
    <property type="interactions" value="2964"/>
</dbReference>
<accession>A0A6P4AC66</accession>
<dbReference type="GO" id="GO:0000815">
    <property type="term" value="C:ESCRT III complex"/>
    <property type="evidence" value="ECO:0007669"/>
    <property type="project" value="TreeGrafter"/>
</dbReference>
<feature type="compositionally biased region" description="Basic and acidic residues" evidence="1">
    <location>
        <begin position="370"/>
        <end position="383"/>
    </location>
</feature>
<protein>
    <submittedName>
        <fullName evidence="3">Uncharacterized protein LOC107426222 isoform X1</fullName>
    </submittedName>
</protein>
<dbReference type="AlphaFoldDB" id="A0A6P4AC66"/>
<dbReference type="RefSeq" id="XP_015891829.3">
    <property type="nucleotide sequence ID" value="XM_016036343.4"/>
</dbReference>
<proteinExistence type="predicted"/>
<reference evidence="3" key="1">
    <citation type="submission" date="2025-08" db="UniProtKB">
        <authorList>
            <consortium name="RefSeq"/>
        </authorList>
    </citation>
    <scope>IDENTIFICATION</scope>
    <source>
        <tissue evidence="3">Seedling</tissue>
    </source>
</reference>
<dbReference type="PANTHER" id="PTHR22761">
    <property type="entry name" value="CHARGED MULTIVESICULAR BODY PROTEIN"/>
    <property type="match status" value="1"/>
</dbReference>
<dbReference type="Proteomes" id="UP001652623">
    <property type="component" value="Chromosome 10"/>
</dbReference>
<feature type="compositionally biased region" description="Polar residues" evidence="1">
    <location>
        <begin position="393"/>
        <end position="403"/>
    </location>
</feature>
<dbReference type="Pfam" id="PF25880">
    <property type="entry name" value="WHD_CHMP7_1st"/>
    <property type="match status" value="1"/>
</dbReference>
<evidence type="ECO:0000313" key="2">
    <source>
        <dbReference type="Proteomes" id="UP001652623"/>
    </source>
</evidence>
<sequence>MELGDVRELIKKEVPDWDDEVLARARFKAFSGQRPDWQPIYLFWRNLILTIARHLGLVVLRPSQIKKDWFNRGGLTPLCLDHVLFVMCNEGDIVRSADLVDPTAGRLSQIFKKVRNLMVRPITTCQIMDEDVIILLSVLKDKAVDVVKLLSESHWTSSSVITLRKFQNICGGADEASAILSYLSGQGKAQYIQVNKGEIIQGVKVSLSASVASGFSSLDCDVLYLIWTTEKLQQQLNAIDQRCERSRKSALTSLNLGNKNIALRHARALKLATDSREKCATLLNRVEEVLHVIANAESTKKASEAIRIGALAIKENRIGVEEVQHCLQELEESIDLQKQVENSLELNSPYSLAEDEDTEEEFRKLEQEIESAGHHHPIPKAEAKSAVVETEALESSKQLTEALSNLKLEDNPVRTPASPSTSVNRTKNLKFQAA</sequence>
<feature type="compositionally biased region" description="Polar residues" evidence="1">
    <location>
        <begin position="417"/>
        <end position="426"/>
    </location>
</feature>
<organism evidence="2 3">
    <name type="scientific">Ziziphus jujuba</name>
    <name type="common">Chinese jujube</name>
    <name type="synonym">Ziziphus sativa</name>
    <dbReference type="NCBI Taxonomy" id="326968"/>
    <lineage>
        <taxon>Eukaryota</taxon>
        <taxon>Viridiplantae</taxon>
        <taxon>Streptophyta</taxon>
        <taxon>Embryophyta</taxon>
        <taxon>Tracheophyta</taxon>
        <taxon>Spermatophyta</taxon>
        <taxon>Magnoliopsida</taxon>
        <taxon>eudicotyledons</taxon>
        <taxon>Gunneridae</taxon>
        <taxon>Pentapetalae</taxon>
        <taxon>rosids</taxon>
        <taxon>fabids</taxon>
        <taxon>Rosales</taxon>
        <taxon>Rhamnaceae</taxon>
        <taxon>Paliureae</taxon>
        <taxon>Ziziphus</taxon>
    </lineage>
</organism>
<dbReference type="GO" id="GO:0009898">
    <property type="term" value="C:cytoplasmic side of plasma membrane"/>
    <property type="evidence" value="ECO:0007669"/>
    <property type="project" value="TreeGrafter"/>
</dbReference>
<feature type="region of interest" description="Disordered" evidence="1">
    <location>
        <begin position="370"/>
        <end position="434"/>
    </location>
</feature>
<gene>
    <name evidence="3" type="primary">LOC107426222</name>
</gene>
<dbReference type="GeneID" id="107426222"/>
<dbReference type="InParanoid" id="A0A6P4AC66"/>
<evidence type="ECO:0000313" key="3">
    <source>
        <dbReference type="RefSeq" id="XP_015891829.3"/>
    </source>
</evidence>
<dbReference type="InterPro" id="IPR005024">
    <property type="entry name" value="Snf7_fam"/>
</dbReference>
<name>A0A6P4AC66_ZIZJJ</name>